<sequence>MVIPESKIRFNSLVKSLDTIAKDSENGPQRLVEAVLHAWQLQSYPLLAKRVSRQLGELPLKDDVNKFSLWLSQQSFNDAAFWLASAYATWVGEKRRTEQALYFTPPKLADRVIDDLVQRGASLTTVHWHDPACGGAAFLVPTAQRMAQALAGLGLASGEVLKRIERQLSGNDLDKALLSLSRQFLLMALYPHIKAAQRFPDFDLRNEDGLLPPPSKYQAPDVVICNPPYRKLNAAETQRYASKFKDVIRSQPNIYGLFIREALNVVKPGGLIGLLTPTSFLSGASFSKLRSRIVDLSHILQIDMLSDRTSMFIAVEQETVISVLRALPTLTHEAMPTDIHILTPGGTYENVGKHRLCNNGAPWAIPRSTADSALLDCAERSTARLGDFGYSARIGHLVAFRDKRRRFPQKPMDDAPRCVVPILWAGDITKEGLDHGRVQKKNRTDYFIEVSSLGHTSVISLPSVVLQRLTSNDQHHRLIAAPVPRCWQTAHGGFVAENHVVVLQTQPGNRWTPALMAKVLNSAGINRLYRSISGASNVATSELLALPLPPPRELDEALSRTEDIDEAIRIAFGLATPVTLRKKA</sequence>
<dbReference type="InterPro" id="IPR002052">
    <property type="entry name" value="DNA_methylase_N6_adenine_CS"/>
</dbReference>
<dbReference type="Proteomes" id="UP000000644">
    <property type="component" value="Plasmid pPNAP03"/>
</dbReference>
<dbReference type="PANTHER" id="PTHR33841">
    <property type="entry name" value="DNA METHYLTRANSFERASE YEEA-RELATED"/>
    <property type="match status" value="1"/>
</dbReference>
<dbReference type="REBASE" id="14602">
    <property type="entry name" value="M.PnaORF4910P"/>
</dbReference>
<comment type="catalytic activity">
    <reaction evidence="6">
        <text>a 2'-deoxyadenosine in DNA + S-adenosyl-L-methionine = an N(6)-methyl-2'-deoxyadenosine in DNA + S-adenosyl-L-homocysteine + H(+)</text>
        <dbReference type="Rhea" id="RHEA:15197"/>
        <dbReference type="Rhea" id="RHEA-COMP:12418"/>
        <dbReference type="Rhea" id="RHEA-COMP:12419"/>
        <dbReference type="ChEBI" id="CHEBI:15378"/>
        <dbReference type="ChEBI" id="CHEBI:57856"/>
        <dbReference type="ChEBI" id="CHEBI:59789"/>
        <dbReference type="ChEBI" id="CHEBI:90615"/>
        <dbReference type="ChEBI" id="CHEBI:90616"/>
        <dbReference type="EC" id="2.1.1.72"/>
    </reaction>
</comment>
<dbReference type="PANTHER" id="PTHR33841:SF5">
    <property type="entry name" value="DNA METHYLASE (MODIFICATION METHYLASE) (METHYLTRANSFERASE)-RELATED"/>
    <property type="match status" value="1"/>
</dbReference>
<dbReference type="GO" id="GO:0003676">
    <property type="term" value="F:nucleic acid binding"/>
    <property type="evidence" value="ECO:0007669"/>
    <property type="project" value="InterPro"/>
</dbReference>
<dbReference type="SUPFAM" id="SSF53335">
    <property type="entry name" value="S-adenosyl-L-methionine-dependent methyltransferases"/>
    <property type="match status" value="1"/>
</dbReference>
<protein>
    <recommendedName>
        <fullName evidence="2">site-specific DNA-methyltransferase (adenine-specific)</fullName>
        <ecNumber evidence="2">2.1.1.72</ecNumber>
    </recommendedName>
</protein>
<evidence type="ECO:0000313" key="8">
    <source>
        <dbReference type="EMBL" id="ABM39974.1"/>
    </source>
</evidence>
<evidence type="ECO:0000256" key="5">
    <source>
        <dbReference type="ARBA" id="ARBA00022691"/>
    </source>
</evidence>
<dbReference type="RefSeq" id="WP_011798345.1">
    <property type="nucleotide sequence ID" value="NC_008759.1"/>
</dbReference>
<evidence type="ECO:0000256" key="2">
    <source>
        <dbReference type="ARBA" id="ARBA00011900"/>
    </source>
</evidence>
<dbReference type="GO" id="GO:0032259">
    <property type="term" value="P:methylation"/>
    <property type="evidence" value="ECO:0007669"/>
    <property type="project" value="UniProtKB-KW"/>
</dbReference>
<dbReference type="KEGG" id="pna:Pnap_4910"/>
<dbReference type="EMBL" id="CP000532">
    <property type="protein sequence ID" value="ABM39974.1"/>
    <property type="molecule type" value="Genomic_DNA"/>
</dbReference>
<dbReference type="Gene3D" id="3.40.50.150">
    <property type="entry name" value="Vaccinia Virus protein VP39"/>
    <property type="match status" value="1"/>
</dbReference>
<organism evidence="8 9">
    <name type="scientific">Polaromonas naphthalenivorans (strain CJ2)</name>
    <dbReference type="NCBI Taxonomy" id="365044"/>
    <lineage>
        <taxon>Bacteria</taxon>
        <taxon>Pseudomonadati</taxon>
        <taxon>Pseudomonadota</taxon>
        <taxon>Betaproteobacteria</taxon>
        <taxon>Burkholderiales</taxon>
        <taxon>Comamonadaceae</taxon>
        <taxon>Polaromonas</taxon>
    </lineage>
</organism>
<dbReference type="InterPro" id="IPR011639">
    <property type="entry name" value="MethylTrfase_TaqI-like_dom"/>
</dbReference>
<dbReference type="PRINTS" id="PR00507">
    <property type="entry name" value="N12N6MTFRASE"/>
</dbReference>
<evidence type="ECO:0000256" key="6">
    <source>
        <dbReference type="ARBA" id="ARBA00047942"/>
    </source>
</evidence>
<dbReference type="EC" id="2.1.1.72" evidence="2"/>
<dbReference type="GO" id="GO:0009007">
    <property type="term" value="F:site-specific DNA-methyltransferase (adenine-specific) activity"/>
    <property type="evidence" value="ECO:0007669"/>
    <property type="project" value="UniProtKB-EC"/>
</dbReference>
<evidence type="ECO:0000256" key="3">
    <source>
        <dbReference type="ARBA" id="ARBA00022603"/>
    </source>
</evidence>
<keyword evidence="4" id="KW-0808">Transferase</keyword>
<gene>
    <name evidence="8" type="ordered locus">Pnap_4910</name>
</gene>
<keyword evidence="8" id="KW-0614">Plasmid</keyword>
<dbReference type="GO" id="GO:0006304">
    <property type="term" value="P:DNA modification"/>
    <property type="evidence" value="ECO:0007669"/>
    <property type="project" value="InterPro"/>
</dbReference>
<proteinExistence type="inferred from homology"/>
<feature type="domain" description="Type II methyltransferase M.TaqI-like" evidence="7">
    <location>
        <begin position="194"/>
        <end position="305"/>
    </location>
</feature>
<reference evidence="9" key="1">
    <citation type="journal article" date="2009" name="Environ. Microbiol.">
        <title>The genome of Polaromonas naphthalenivorans strain CJ2, isolated from coal tar-contaminated sediment, reveals physiological and metabolic versatility and evolution through extensive horizontal gene transfer.</title>
        <authorList>
            <person name="Yagi J.M."/>
            <person name="Sims D."/>
            <person name="Brettin T."/>
            <person name="Bruce D."/>
            <person name="Madsen E.L."/>
        </authorList>
    </citation>
    <scope>NUCLEOTIDE SEQUENCE [LARGE SCALE GENOMIC DNA]</scope>
    <source>
        <strain evidence="9">CJ2</strain>
        <plasmid evidence="9">Plasmid pPNAP03</plasmid>
    </source>
</reference>
<dbReference type="OrthoDB" id="9784823at2"/>
<evidence type="ECO:0000256" key="1">
    <source>
        <dbReference type="ARBA" id="ARBA00006594"/>
    </source>
</evidence>
<accession>A1VWE6</accession>
<name>A1VWE6_POLNA</name>
<geneLocation type="plasmid" evidence="8 9">
    <name>pPNAP03</name>
</geneLocation>
<evidence type="ECO:0000313" key="9">
    <source>
        <dbReference type="Proteomes" id="UP000000644"/>
    </source>
</evidence>
<dbReference type="AlphaFoldDB" id="A1VWE6"/>
<dbReference type="HOGENOM" id="CLU_032205_0_0_4"/>
<dbReference type="CDD" id="cd02440">
    <property type="entry name" value="AdoMet_MTases"/>
    <property type="match status" value="1"/>
</dbReference>
<dbReference type="PROSITE" id="PS00092">
    <property type="entry name" value="N6_MTASE"/>
    <property type="match status" value="1"/>
</dbReference>
<keyword evidence="9" id="KW-1185">Reference proteome</keyword>
<dbReference type="InterPro" id="IPR029063">
    <property type="entry name" value="SAM-dependent_MTases_sf"/>
</dbReference>
<keyword evidence="3 8" id="KW-0489">Methyltransferase</keyword>
<dbReference type="InterPro" id="IPR050953">
    <property type="entry name" value="N4_N6_ade-DNA_methylase"/>
</dbReference>
<dbReference type="Pfam" id="PF07669">
    <property type="entry name" value="Eco57I"/>
    <property type="match status" value="1"/>
</dbReference>
<comment type="similarity">
    <text evidence="1">Belongs to the N(4)/N(6)-methyltransferase family.</text>
</comment>
<evidence type="ECO:0000259" key="7">
    <source>
        <dbReference type="Pfam" id="PF07669"/>
    </source>
</evidence>
<keyword evidence="5" id="KW-0949">S-adenosyl-L-methionine</keyword>
<evidence type="ECO:0000256" key="4">
    <source>
        <dbReference type="ARBA" id="ARBA00022679"/>
    </source>
</evidence>